<reference evidence="5" key="1">
    <citation type="submission" date="2012-12" db="EMBL/GenBank/DDBJ databases">
        <authorList>
            <person name="Hellsten U."/>
            <person name="Grimwood J."/>
            <person name="Chapman J.A."/>
            <person name="Shapiro H."/>
            <person name="Aerts A."/>
            <person name="Otillar R.P."/>
            <person name="Terry A.Y."/>
            <person name="Boore J.L."/>
            <person name="Simakov O."/>
            <person name="Marletaz F."/>
            <person name="Cho S.-J."/>
            <person name="Edsinger-Gonzales E."/>
            <person name="Havlak P."/>
            <person name="Kuo D.-H."/>
            <person name="Larsson T."/>
            <person name="Lv J."/>
            <person name="Arendt D."/>
            <person name="Savage R."/>
            <person name="Osoegawa K."/>
            <person name="de Jong P."/>
            <person name="Lindberg D.R."/>
            <person name="Seaver E.C."/>
            <person name="Weisblat D.A."/>
            <person name="Putnam N.H."/>
            <person name="Grigoriev I.V."/>
            <person name="Rokhsar D.S."/>
        </authorList>
    </citation>
    <scope>NUCLEOTIDE SEQUENCE</scope>
</reference>
<accession>T1EIR6</accession>
<proteinExistence type="predicted"/>
<reference evidence="4" key="3">
    <citation type="submission" date="2015-06" db="UniProtKB">
        <authorList>
            <consortium name="EnsemblMetazoa"/>
        </authorList>
    </citation>
    <scope>IDENTIFICATION</scope>
</reference>
<dbReference type="Pfam" id="PF00013">
    <property type="entry name" value="KH_1"/>
    <property type="match status" value="1"/>
</dbReference>
<evidence type="ECO:0000256" key="1">
    <source>
        <dbReference type="PROSITE-ProRule" id="PRU00117"/>
    </source>
</evidence>
<dbReference type="InParanoid" id="T1EIR6"/>
<dbReference type="EMBL" id="KB096134">
    <property type="protein sequence ID" value="ESO08134.1"/>
    <property type="molecule type" value="Genomic_DNA"/>
</dbReference>
<evidence type="ECO:0000313" key="3">
    <source>
        <dbReference type="EMBL" id="ESO08134.1"/>
    </source>
</evidence>
<sequence length="58" mass="6643">VHEYFDIEHCYHSRLIGVKGKCVQKLMSDFGVEIKFADRHSPNPDQVMISGLPQRVAD</sequence>
<dbReference type="GeneID" id="20196466"/>
<dbReference type="EMBL" id="AMQM01003417">
    <property type="status" value="NOT_ANNOTATED_CDS"/>
    <property type="molecule type" value="Genomic_DNA"/>
</dbReference>
<protein>
    <recommendedName>
        <fullName evidence="2">K Homology domain-containing protein</fullName>
    </recommendedName>
</protein>
<dbReference type="RefSeq" id="XP_009013923.1">
    <property type="nucleotide sequence ID" value="XM_009015675.1"/>
</dbReference>
<dbReference type="Proteomes" id="UP000015101">
    <property type="component" value="Unassembled WGS sequence"/>
</dbReference>
<evidence type="ECO:0000259" key="2">
    <source>
        <dbReference type="Pfam" id="PF00013"/>
    </source>
</evidence>
<evidence type="ECO:0000313" key="5">
    <source>
        <dbReference type="Proteomes" id="UP000015101"/>
    </source>
</evidence>
<dbReference type="OrthoDB" id="6280827at2759"/>
<dbReference type="HOGENOM" id="CLU_2984930_0_0_1"/>
<feature type="domain" description="K Homology" evidence="2">
    <location>
        <begin position="5"/>
        <end position="57"/>
    </location>
</feature>
<dbReference type="Gene3D" id="3.30.1370.10">
    <property type="entry name" value="K Homology domain, type 1"/>
    <property type="match status" value="1"/>
</dbReference>
<dbReference type="GO" id="GO:0003723">
    <property type="term" value="F:RNA binding"/>
    <property type="evidence" value="ECO:0007669"/>
    <property type="project" value="UniProtKB-UniRule"/>
</dbReference>
<dbReference type="PROSITE" id="PS50084">
    <property type="entry name" value="KH_TYPE_1"/>
    <property type="match status" value="1"/>
</dbReference>
<organism evidence="4 5">
    <name type="scientific">Helobdella robusta</name>
    <name type="common">Californian leech</name>
    <dbReference type="NCBI Taxonomy" id="6412"/>
    <lineage>
        <taxon>Eukaryota</taxon>
        <taxon>Metazoa</taxon>
        <taxon>Spiralia</taxon>
        <taxon>Lophotrochozoa</taxon>
        <taxon>Annelida</taxon>
        <taxon>Clitellata</taxon>
        <taxon>Hirudinea</taxon>
        <taxon>Rhynchobdellida</taxon>
        <taxon>Glossiphoniidae</taxon>
        <taxon>Helobdella</taxon>
    </lineage>
</organism>
<dbReference type="EnsemblMetazoa" id="HelroT138085">
    <property type="protein sequence ID" value="HelroP138085"/>
    <property type="gene ID" value="HelroG138085"/>
</dbReference>
<gene>
    <name evidence="4" type="primary">20196466</name>
    <name evidence="3" type="ORF">HELRODRAFT_138085</name>
</gene>
<dbReference type="KEGG" id="hro:HELRODRAFT_138085"/>
<dbReference type="STRING" id="6412.T1EIR6"/>
<reference evidence="3 5" key="2">
    <citation type="journal article" date="2013" name="Nature">
        <title>Insights into bilaterian evolution from three spiralian genomes.</title>
        <authorList>
            <person name="Simakov O."/>
            <person name="Marletaz F."/>
            <person name="Cho S.J."/>
            <person name="Edsinger-Gonzales E."/>
            <person name="Havlak P."/>
            <person name="Hellsten U."/>
            <person name="Kuo D.H."/>
            <person name="Larsson T."/>
            <person name="Lv J."/>
            <person name="Arendt D."/>
            <person name="Savage R."/>
            <person name="Osoegawa K."/>
            <person name="de Jong P."/>
            <person name="Grimwood J."/>
            <person name="Chapman J.A."/>
            <person name="Shapiro H."/>
            <person name="Aerts A."/>
            <person name="Otillar R.P."/>
            <person name="Terry A.Y."/>
            <person name="Boore J.L."/>
            <person name="Grigoriev I.V."/>
            <person name="Lindberg D.R."/>
            <person name="Seaver E.C."/>
            <person name="Weisblat D.A."/>
            <person name="Putnam N.H."/>
            <person name="Rokhsar D.S."/>
        </authorList>
    </citation>
    <scope>NUCLEOTIDE SEQUENCE</scope>
</reference>
<keyword evidence="1" id="KW-0694">RNA-binding</keyword>
<dbReference type="AlphaFoldDB" id="T1EIR6"/>
<dbReference type="InterPro" id="IPR004088">
    <property type="entry name" value="KH_dom_type_1"/>
</dbReference>
<keyword evidence="5" id="KW-1185">Reference proteome</keyword>
<name>T1EIR6_HELRO</name>
<dbReference type="CTD" id="20196466"/>
<evidence type="ECO:0000313" key="4">
    <source>
        <dbReference type="EnsemblMetazoa" id="HelroP138085"/>
    </source>
</evidence>
<dbReference type="InterPro" id="IPR036612">
    <property type="entry name" value="KH_dom_type_1_sf"/>
</dbReference>
<dbReference type="SUPFAM" id="SSF54791">
    <property type="entry name" value="Eukaryotic type KH-domain (KH-domain type I)"/>
    <property type="match status" value="1"/>
</dbReference>